<reference evidence="1 2" key="1">
    <citation type="submission" date="2020-08" db="EMBL/GenBank/DDBJ databases">
        <title>Genomic Encyclopedia of Type Strains, Phase IV (KMG-IV): sequencing the most valuable type-strain genomes for metagenomic binning, comparative biology and taxonomic classification.</title>
        <authorList>
            <person name="Goeker M."/>
        </authorList>
    </citation>
    <scope>NUCLEOTIDE SEQUENCE [LARGE SCALE GENOMIC DNA]</scope>
    <source>
        <strain evidence="1 2">YC6886</strain>
    </source>
</reference>
<dbReference type="Proteomes" id="UP000557717">
    <property type="component" value="Unassembled WGS sequence"/>
</dbReference>
<evidence type="ECO:0000313" key="1">
    <source>
        <dbReference type="EMBL" id="MBB5353469.1"/>
    </source>
</evidence>
<keyword evidence="2" id="KW-1185">Reference proteome</keyword>
<dbReference type="EMBL" id="JACHFD010000027">
    <property type="protein sequence ID" value="MBB5353469.1"/>
    <property type="molecule type" value="Genomic_DNA"/>
</dbReference>
<proteinExistence type="predicted"/>
<gene>
    <name evidence="1" type="ORF">HNR46_003730</name>
</gene>
<dbReference type="RefSeq" id="WP_184021387.1">
    <property type="nucleotide sequence ID" value="NZ_JACHFD010000027.1"/>
</dbReference>
<name>A0A840VI60_9BACT</name>
<dbReference type="AlphaFoldDB" id="A0A840VI60"/>
<accession>A0A840VI60</accession>
<comment type="caution">
    <text evidence="1">The sequence shown here is derived from an EMBL/GenBank/DDBJ whole genome shotgun (WGS) entry which is preliminary data.</text>
</comment>
<organism evidence="1 2">
    <name type="scientific">Haloferula luteola</name>
    <dbReference type="NCBI Taxonomy" id="595692"/>
    <lineage>
        <taxon>Bacteria</taxon>
        <taxon>Pseudomonadati</taxon>
        <taxon>Verrucomicrobiota</taxon>
        <taxon>Verrucomicrobiia</taxon>
        <taxon>Verrucomicrobiales</taxon>
        <taxon>Verrucomicrobiaceae</taxon>
        <taxon>Haloferula</taxon>
    </lineage>
</organism>
<evidence type="ECO:0000313" key="2">
    <source>
        <dbReference type="Proteomes" id="UP000557717"/>
    </source>
</evidence>
<protein>
    <submittedName>
        <fullName evidence="1">Uncharacterized protein</fullName>
    </submittedName>
</protein>
<sequence>MGCEGDENLDNDAAADLLGDISDQLFARVAELMQHPRGHEYDNEEIAELFVRTGMIFALHERGMILSAPEQGELGRLVDPFIKRWEEYHHSSGHGTPQKRLESMRLTFRRLGEVLREVHTRDVSLVQLDPGEIASNPQVREDLNIFARWDNPSDVDR</sequence>